<keyword evidence="2" id="KW-1185">Reference proteome</keyword>
<evidence type="ECO:0008006" key="3">
    <source>
        <dbReference type="Google" id="ProtNLM"/>
    </source>
</evidence>
<dbReference type="InterPro" id="IPR011990">
    <property type="entry name" value="TPR-like_helical_dom_sf"/>
</dbReference>
<dbReference type="Proteomes" id="UP000240708">
    <property type="component" value="Unassembled WGS sequence"/>
</dbReference>
<dbReference type="Gene3D" id="1.25.40.10">
    <property type="entry name" value="Tetratricopeptide repeat domain"/>
    <property type="match status" value="1"/>
</dbReference>
<accession>A0A2P8E6D4</accession>
<reference evidence="1 2" key="1">
    <citation type="submission" date="2018-03" db="EMBL/GenBank/DDBJ databases">
        <title>Genomic Encyclopedia of Archaeal and Bacterial Type Strains, Phase II (KMG-II): from individual species to whole genera.</title>
        <authorList>
            <person name="Goeker M."/>
        </authorList>
    </citation>
    <scope>NUCLEOTIDE SEQUENCE [LARGE SCALE GENOMIC DNA]</scope>
    <source>
        <strain evidence="1 2">DSM 28057</strain>
    </source>
</reference>
<gene>
    <name evidence="1" type="ORF">CLV48_104151</name>
</gene>
<sequence length="292" mass="33938">MLMLSKILEFGLNLPEMTKRLFSFFILTFLIQFSYSQEKSFGYGTSNVGALRYYEKGWEYILDNGEWQKAEDAFRSAVAKDPEFLLGWSQVGRISHDPEERAAIFTKLQQQKEKLKGWEKALLEVYLTSLEIIDAKDRGIPITPEKVQSFYGISEQHFSEFLKHYPHERYVHAEYIEVIHGIYGAQGGLDSLEKHQKEGLELIPFLMSYQAQLLSETKEFEQALKTTLQLEKRLDNPDLPIIPFIYGYIAFEKSEYEVAAMLIDKTLSLDPKHVIAQRLQKKIHDQLGIRDN</sequence>
<comment type="caution">
    <text evidence="1">The sequence shown here is derived from an EMBL/GenBank/DDBJ whole genome shotgun (WGS) entry which is preliminary data.</text>
</comment>
<dbReference type="AlphaFoldDB" id="A0A2P8E6D4"/>
<dbReference type="SUPFAM" id="SSF48452">
    <property type="entry name" value="TPR-like"/>
    <property type="match status" value="1"/>
</dbReference>
<protein>
    <recommendedName>
        <fullName evidence="3">Tetratricopeptide repeat protein</fullName>
    </recommendedName>
</protein>
<evidence type="ECO:0000313" key="2">
    <source>
        <dbReference type="Proteomes" id="UP000240708"/>
    </source>
</evidence>
<name>A0A2P8E6D4_9BACT</name>
<dbReference type="EMBL" id="PYGF01000004">
    <property type="protein sequence ID" value="PSL04977.1"/>
    <property type="molecule type" value="Genomic_DNA"/>
</dbReference>
<evidence type="ECO:0000313" key="1">
    <source>
        <dbReference type="EMBL" id="PSL04977.1"/>
    </source>
</evidence>
<proteinExistence type="predicted"/>
<organism evidence="1 2">
    <name type="scientific">Cecembia rubra</name>
    <dbReference type="NCBI Taxonomy" id="1485585"/>
    <lineage>
        <taxon>Bacteria</taxon>
        <taxon>Pseudomonadati</taxon>
        <taxon>Bacteroidota</taxon>
        <taxon>Cytophagia</taxon>
        <taxon>Cytophagales</taxon>
        <taxon>Cyclobacteriaceae</taxon>
        <taxon>Cecembia</taxon>
    </lineage>
</organism>